<comment type="similarity">
    <text evidence="2 13">Belongs to the sodium:solute symporter (SSF) (TC 2.A.21) family.</text>
</comment>
<dbReference type="Proteomes" id="UP000249091">
    <property type="component" value="Chromosome 1"/>
</dbReference>
<dbReference type="CDD" id="cd11474">
    <property type="entry name" value="SLC5sbd_CHT"/>
    <property type="match status" value="1"/>
</dbReference>
<dbReference type="STRING" id="1219011.GCA_001895045_02055"/>
<evidence type="ECO:0000313" key="16">
    <source>
        <dbReference type="Proteomes" id="UP000249091"/>
    </source>
</evidence>
<protein>
    <submittedName>
        <fullName evidence="15">Sodium-solute symporter</fullName>
    </submittedName>
</protein>
<keyword evidence="3" id="KW-0813">Transport</keyword>
<evidence type="ECO:0000256" key="9">
    <source>
        <dbReference type="ARBA" id="ARBA00023065"/>
    </source>
</evidence>
<evidence type="ECO:0000256" key="6">
    <source>
        <dbReference type="ARBA" id="ARBA00022847"/>
    </source>
</evidence>
<evidence type="ECO:0000256" key="3">
    <source>
        <dbReference type="ARBA" id="ARBA00022448"/>
    </source>
</evidence>
<feature type="transmembrane region" description="Helical" evidence="14">
    <location>
        <begin position="147"/>
        <end position="166"/>
    </location>
</feature>
<name>A0A2X4TSC7_9NOCA</name>
<feature type="transmembrane region" description="Helical" evidence="14">
    <location>
        <begin position="222"/>
        <end position="242"/>
    </location>
</feature>
<keyword evidence="10 14" id="KW-0472">Membrane</keyword>
<dbReference type="KEGG" id="rcr:NCTC10994_01341"/>
<dbReference type="RefSeq" id="WP_072700040.1">
    <property type="nucleotide sequence ID" value="NZ_JAFBBL010000001.1"/>
</dbReference>
<dbReference type="InterPro" id="IPR050277">
    <property type="entry name" value="Sodium:Solute_Symporter"/>
</dbReference>
<evidence type="ECO:0000256" key="1">
    <source>
        <dbReference type="ARBA" id="ARBA00004651"/>
    </source>
</evidence>
<feature type="transmembrane region" description="Helical" evidence="14">
    <location>
        <begin position="118"/>
        <end position="141"/>
    </location>
</feature>
<keyword evidence="4" id="KW-1003">Cell membrane</keyword>
<feature type="transmembrane region" description="Helical" evidence="14">
    <location>
        <begin position="263"/>
        <end position="284"/>
    </location>
</feature>
<accession>A0A2X4TSC7</accession>
<feature type="transmembrane region" description="Helical" evidence="14">
    <location>
        <begin position="407"/>
        <end position="430"/>
    </location>
</feature>
<organism evidence="15 16">
    <name type="scientific">Rhodococcus coprophilus</name>
    <dbReference type="NCBI Taxonomy" id="38310"/>
    <lineage>
        <taxon>Bacteria</taxon>
        <taxon>Bacillati</taxon>
        <taxon>Actinomycetota</taxon>
        <taxon>Actinomycetes</taxon>
        <taxon>Mycobacteriales</taxon>
        <taxon>Nocardiaceae</taxon>
        <taxon>Rhodococcus</taxon>
    </lineage>
</organism>
<keyword evidence="11" id="KW-0739">Sodium transport</keyword>
<feature type="transmembrane region" description="Helical" evidence="14">
    <location>
        <begin position="376"/>
        <end position="400"/>
    </location>
</feature>
<evidence type="ECO:0000256" key="12">
    <source>
        <dbReference type="ARBA" id="ARBA00033708"/>
    </source>
</evidence>
<evidence type="ECO:0000256" key="14">
    <source>
        <dbReference type="SAM" id="Phobius"/>
    </source>
</evidence>
<keyword evidence="6" id="KW-0769">Symport</keyword>
<keyword evidence="7 14" id="KW-1133">Transmembrane helix</keyword>
<evidence type="ECO:0000256" key="11">
    <source>
        <dbReference type="ARBA" id="ARBA00023201"/>
    </source>
</evidence>
<dbReference type="InterPro" id="IPR001734">
    <property type="entry name" value="Na/solute_symporter"/>
</dbReference>
<proteinExistence type="inferred from homology"/>
<dbReference type="GO" id="GO:0006814">
    <property type="term" value="P:sodium ion transport"/>
    <property type="evidence" value="ECO:0007669"/>
    <property type="project" value="UniProtKB-KW"/>
</dbReference>
<keyword evidence="16" id="KW-1185">Reference proteome</keyword>
<comment type="catalytic activity">
    <reaction evidence="12">
        <text>L-proline(in) + Na(+)(in) = L-proline(out) + Na(+)(out)</text>
        <dbReference type="Rhea" id="RHEA:28967"/>
        <dbReference type="ChEBI" id="CHEBI:29101"/>
        <dbReference type="ChEBI" id="CHEBI:60039"/>
    </reaction>
</comment>
<dbReference type="EMBL" id="LS483468">
    <property type="protein sequence ID" value="SQI29961.1"/>
    <property type="molecule type" value="Genomic_DNA"/>
</dbReference>
<evidence type="ECO:0000313" key="15">
    <source>
        <dbReference type="EMBL" id="SQI29961.1"/>
    </source>
</evidence>
<dbReference type="Pfam" id="PF00474">
    <property type="entry name" value="SSF"/>
    <property type="match status" value="1"/>
</dbReference>
<keyword evidence="9" id="KW-0406">Ion transport</keyword>
<dbReference type="Gene3D" id="1.20.1730.10">
    <property type="entry name" value="Sodium/glucose cotransporter"/>
    <property type="match status" value="1"/>
</dbReference>
<reference evidence="15 16" key="1">
    <citation type="submission" date="2018-06" db="EMBL/GenBank/DDBJ databases">
        <authorList>
            <consortium name="Pathogen Informatics"/>
            <person name="Doyle S."/>
        </authorList>
    </citation>
    <scope>NUCLEOTIDE SEQUENCE [LARGE SCALE GENOMIC DNA]</scope>
    <source>
        <strain evidence="15 16">NCTC10994</strain>
    </source>
</reference>
<dbReference type="PROSITE" id="PS50283">
    <property type="entry name" value="NA_SOLUT_SYMP_3"/>
    <property type="match status" value="1"/>
</dbReference>
<evidence type="ECO:0000256" key="10">
    <source>
        <dbReference type="ARBA" id="ARBA00023136"/>
    </source>
</evidence>
<evidence type="ECO:0000256" key="4">
    <source>
        <dbReference type="ARBA" id="ARBA00022475"/>
    </source>
</evidence>
<dbReference type="GO" id="GO:0005886">
    <property type="term" value="C:plasma membrane"/>
    <property type="evidence" value="ECO:0007669"/>
    <property type="project" value="UniProtKB-SubCell"/>
</dbReference>
<comment type="subcellular location">
    <subcellularLocation>
        <location evidence="1">Cell membrane</location>
        <topology evidence="1">Multi-pass membrane protein</topology>
    </subcellularLocation>
</comment>
<dbReference type="PANTHER" id="PTHR48086">
    <property type="entry name" value="SODIUM/PROLINE SYMPORTER-RELATED"/>
    <property type="match status" value="1"/>
</dbReference>
<evidence type="ECO:0000256" key="5">
    <source>
        <dbReference type="ARBA" id="ARBA00022692"/>
    </source>
</evidence>
<feature type="transmembrane region" description="Helical" evidence="14">
    <location>
        <begin position="304"/>
        <end position="333"/>
    </location>
</feature>
<gene>
    <name evidence="15" type="primary">sglT</name>
    <name evidence="15" type="ORF">NCTC10994_01341</name>
</gene>
<keyword evidence="8" id="KW-0915">Sodium</keyword>
<feature type="transmembrane region" description="Helical" evidence="14">
    <location>
        <begin position="67"/>
        <end position="91"/>
    </location>
</feature>
<dbReference type="AlphaFoldDB" id="A0A2X4TSC7"/>
<dbReference type="PANTHER" id="PTHR48086:SF3">
    <property type="entry name" value="SODIUM_PROLINE SYMPORTER"/>
    <property type="match status" value="1"/>
</dbReference>
<evidence type="ECO:0000256" key="2">
    <source>
        <dbReference type="ARBA" id="ARBA00006434"/>
    </source>
</evidence>
<evidence type="ECO:0000256" key="7">
    <source>
        <dbReference type="ARBA" id="ARBA00022989"/>
    </source>
</evidence>
<keyword evidence="5 14" id="KW-0812">Transmembrane</keyword>
<sequence length="495" mass="51009">MIITGVAVCLVVLLGAGFYSTRKVRGDTGNFLLAGRSLGAPILAVLLMSQVIDSNATLGSADLAAGFGFWAGAAMPLGIALSVLLVGLFFAKKLRATGVVTLPEYFAKRFGRGTEITASVLTVGSFGILLAGNLVALGYLLEYFVGLDYTVAVLILIPFVLAYTMAGGMFASVYTGVVQFAIMTVGIVSLLAWVGFGPGFSAPEGLGVGGLGQLTDPAQGAAINWATLVALGLGNIVAIDLMQRVFSAKSPHAAQRACFSAATGILLLCVPLSFVALAAVSIVGDSAVDGPILYVLLGEYAPKWLSILVLSGLVTASLTTISGVLLSTATVLVRNLFRVGGEHAAMSSDVMRATRLCMLPMAAFGAIVALRVPQTGILLTLTFDLLLASLVVPFILGLFWKRGDARAVAAAAICGIGVRVGFFVLTPTIYGVDNTLLYIPNDLVTAAADGWTTFLGGIVSLVAYVTVALLTRPASQPQPPVVVPVVAPGRQPVAV</sequence>
<evidence type="ECO:0000256" key="13">
    <source>
        <dbReference type="RuleBase" id="RU362091"/>
    </source>
</evidence>
<dbReference type="InterPro" id="IPR038377">
    <property type="entry name" value="Na/Glc_symporter_sf"/>
</dbReference>
<feature type="transmembrane region" description="Helical" evidence="14">
    <location>
        <begin position="173"/>
        <end position="196"/>
    </location>
</feature>
<dbReference type="GO" id="GO:0015293">
    <property type="term" value="F:symporter activity"/>
    <property type="evidence" value="ECO:0007669"/>
    <property type="project" value="UniProtKB-KW"/>
</dbReference>
<evidence type="ECO:0000256" key="8">
    <source>
        <dbReference type="ARBA" id="ARBA00023053"/>
    </source>
</evidence>
<feature type="transmembrane region" description="Helical" evidence="14">
    <location>
        <begin position="353"/>
        <end position="370"/>
    </location>
</feature>
<feature type="transmembrane region" description="Helical" evidence="14">
    <location>
        <begin position="450"/>
        <end position="470"/>
    </location>
</feature>